<dbReference type="GeneID" id="29058969"/>
<dbReference type="OrthoDB" id="36554at10239"/>
<gene>
    <name evidence="1" type="ORF">AR9_g251</name>
</gene>
<sequence>MRESRIVACKISTSISSLIGNITGYARYFLSTKFPPDFFKDTHISGALNEIRMENVDITKLRKPTLIMTPEYNGETGFMELLPNWHTTQYFTFKNPRKKYNGVLYDNKNDIYIYSIPDRIKVNFNIKIKLPSELYAYDVLHYVKQTFETGGYFYLNDVSLQTELPKMYTKIIEKKLNLDPTKPDDREKLEEYYLANSYNAITEKINQSSGNSQYAYTYKTNILVNIPDLPTYEKNENGLITDSTTVNFPFSFELWSHSNYIMETKDDPIIDTISNEPSIEGRTMKYDFFLPTHFIKEQYDSMHLIVHKQFLPDINTEVDILDFSPLINSELRGVIEEALKQKLDMSKLLKARVLVDNKEIYEELFNVDWKTLNLITKEPMYNMTYTLMIYGDLKILNLISKYIAEGTKEKISEIEL</sequence>
<reference evidence="1 2" key="1">
    <citation type="journal article" date="2016" name="Virology">
        <title>The genome of AR9, a giant transducing Bacillus phage encoding two multisubunit RNA polymerases.</title>
        <authorList>
            <person name="Lavysh D."/>
            <person name="Sokolova M."/>
            <person name="Minakhin L."/>
            <person name="Yakunina M."/>
            <person name="Artamonova T."/>
            <person name="Kozyavkin S."/>
            <person name="Makarova K.S."/>
            <person name="Koonin E.V."/>
            <person name="Severinov K."/>
        </authorList>
    </citation>
    <scope>NUCLEOTIDE SEQUENCE [LARGE SCALE GENOMIC DNA]</scope>
</reference>
<dbReference type="Proteomes" id="UP000202618">
    <property type="component" value="Segment"/>
</dbReference>
<dbReference type="KEGG" id="vg:29058969"/>
<name>A0A172JIE2_BPPB1</name>
<dbReference type="EMBL" id="KU878088">
    <property type="protein sequence ID" value="AMS01335.1"/>
    <property type="molecule type" value="Genomic_DNA"/>
</dbReference>
<proteinExistence type="predicted"/>
<protein>
    <submittedName>
        <fullName evidence="1">Putative membrane protein</fullName>
    </submittedName>
</protein>
<evidence type="ECO:0000313" key="1">
    <source>
        <dbReference type="EMBL" id="AMS01335.1"/>
    </source>
</evidence>
<accession>A0A172JIE2</accession>
<organism evidence="1 2">
    <name type="scientific">Bacillus phage AR9</name>
    <dbReference type="NCBI Taxonomy" id="1815509"/>
    <lineage>
        <taxon>Viruses</taxon>
        <taxon>Duplodnaviria</taxon>
        <taxon>Heunggongvirae</taxon>
        <taxon>Uroviricota</taxon>
        <taxon>Caudoviricetes</taxon>
        <taxon>Takahashivirus</taxon>
        <taxon>Bacillus phage PBS1</taxon>
    </lineage>
</organism>
<evidence type="ECO:0000313" key="2">
    <source>
        <dbReference type="Proteomes" id="UP000202618"/>
    </source>
</evidence>
<dbReference type="RefSeq" id="YP_009283155.1">
    <property type="nucleotide sequence ID" value="NC_031039.1"/>
</dbReference>